<dbReference type="Pfam" id="PF01576">
    <property type="entry name" value="Myosin_tail_1"/>
    <property type="match status" value="1"/>
</dbReference>
<dbReference type="InterPro" id="IPR002928">
    <property type="entry name" value="Myosin_tail"/>
</dbReference>
<keyword evidence="8 10" id="KW-0518">Myosin</keyword>
<dbReference type="PANTHER" id="PTHR45615:SF13">
    <property type="entry name" value="UNCONVENTIONAL MYOSIN-XVIIIA"/>
    <property type="match status" value="1"/>
</dbReference>
<dbReference type="FunFam" id="3.40.850.10:FF:000020">
    <property type="entry name" value="unconventional myosin-XVIIIa isoform X1"/>
    <property type="match status" value="1"/>
</dbReference>
<keyword evidence="6 10" id="KW-0067">ATP-binding</keyword>
<keyword evidence="10" id="KW-0009">Actin-binding</keyword>
<dbReference type="Gene3D" id="3.30.70.1590">
    <property type="match status" value="1"/>
</dbReference>
<dbReference type="CDD" id="cd06747">
    <property type="entry name" value="PDZ_MYO18-like"/>
    <property type="match status" value="1"/>
</dbReference>
<dbReference type="PROSITE" id="PS50096">
    <property type="entry name" value="IQ"/>
    <property type="match status" value="1"/>
</dbReference>
<evidence type="ECO:0000259" key="13">
    <source>
        <dbReference type="PROSITE" id="PS50106"/>
    </source>
</evidence>
<dbReference type="CDD" id="cd01386">
    <property type="entry name" value="MYSc_Myo18"/>
    <property type="match status" value="1"/>
</dbReference>
<dbReference type="GO" id="GO:0032982">
    <property type="term" value="C:myosin filament"/>
    <property type="evidence" value="ECO:0007669"/>
    <property type="project" value="TreeGrafter"/>
</dbReference>
<dbReference type="InterPro" id="IPR001609">
    <property type="entry name" value="Myosin_head_motor_dom-like"/>
</dbReference>
<evidence type="ECO:0000256" key="1">
    <source>
        <dbReference type="ARBA" id="ARBA00004496"/>
    </source>
</evidence>
<feature type="domain" description="PDZ" evidence="13">
    <location>
        <begin position="235"/>
        <end position="326"/>
    </location>
</feature>
<comment type="caution">
    <text evidence="10">Lacks conserved residue(s) required for the propagation of feature annotation.</text>
</comment>
<name>A0A8T3DG31_9TELE</name>
<dbReference type="Gene3D" id="3.40.850.10">
    <property type="entry name" value="Kinesin motor domain"/>
    <property type="match status" value="1"/>
</dbReference>
<dbReference type="InterPro" id="IPR000048">
    <property type="entry name" value="IQ_motif_EF-hand-BS"/>
</dbReference>
<dbReference type="GO" id="GO:0003774">
    <property type="term" value="F:cytoskeletal motor activity"/>
    <property type="evidence" value="ECO:0007669"/>
    <property type="project" value="UniProtKB-UniRule"/>
</dbReference>
<evidence type="ECO:0008006" key="18">
    <source>
        <dbReference type="Google" id="ProtNLM"/>
    </source>
</evidence>
<feature type="domain" description="Toprim" evidence="14">
    <location>
        <begin position="538"/>
        <end position="607"/>
    </location>
</feature>
<dbReference type="InterPro" id="IPR057772">
    <property type="entry name" value="SH3_Myo18a"/>
</dbReference>
<protein>
    <recommendedName>
        <fullName evidence="18">Myosin XVIIIAb</fullName>
    </recommendedName>
</protein>
<feature type="region of interest" description="Disordered" evidence="12">
    <location>
        <begin position="1852"/>
        <end position="1880"/>
    </location>
</feature>
<dbReference type="FunFam" id="4.10.270.10:FF:000002">
    <property type="entry name" value="unconventional myosin-XVIIIa isoform X1"/>
    <property type="match status" value="1"/>
</dbReference>
<comment type="similarity">
    <text evidence="2 10">Belongs to the TRAFAC class myosin-kinesin ATPase superfamily. Myosin family.</text>
</comment>
<dbReference type="Pfam" id="PF00063">
    <property type="entry name" value="Myosin_head"/>
    <property type="match status" value="1"/>
</dbReference>
<feature type="region of interest" description="Disordered" evidence="12">
    <location>
        <begin position="1"/>
        <end position="198"/>
    </location>
</feature>
<comment type="subcellular location">
    <subcellularLocation>
        <location evidence="1">Cytoplasm</location>
    </subcellularLocation>
</comment>
<dbReference type="GO" id="GO:0005737">
    <property type="term" value="C:cytoplasm"/>
    <property type="evidence" value="ECO:0007669"/>
    <property type="project" value="UniProtKB-SubCell"/>
</dbReference>
<dbReference type="SMART" id="SM00228">
    <property type="entry name" value="PDZ"/>
    <property type="match status" value="1"/>
</dbReference>
<evidence type="ECO:0000313" key="17">
    <source>
        <dbReference type="Proteomes" id="UP000829720"/>
    </source>
</evidence>
<sequence length="2009" mass="228339">MFHLIKKDKEKEKEREKEKEKEKEKDVGRRKEKKEKKERMSAAELRSLEEMSMRRGFFNLNRSSKRESRGKLEISNPIPIKVASSSELTLTDIDSDGLSNRGSMVLDSEPLSGASSTDDLKGDGGTPEGQRGSGSGGRDRTGRLGSMTKANSQMGQMMKRFSFSQRSKEESPSEGSTPSGQNSASPSPRVEAKAFDPQRRLSGRKVRIPEVVEKTFAADLRLPVVAPAVMPEPRELELQRRNTGDFGFSLRRTTMVDRGADGAAYRRVVHFAEPGAGSKDLALGLVPGDRLVEINGRNVENKSRDEIVEMIRHSGDTVRLKVQPILELSELSRCWLRASEGLRREAFDVKTEEQIAAEQAWYGSEKVWLVHKDGFSLATLVKTEAGDLPEGKVKIKLENDGTLLEVDEDDVEKANPPSFDRVEDLASLLYLNESSVMHSLRQRYGGNLIHTHAGPNMVVINPLSTPSMYSEKVMHMFKGSRREDTAPHIYAVAQSAYRNLLTTRQDQSIVLLGKSGSGKTTNCQHLVQYLVSIAGTAGKIFSAEKWQAVYTILEAFGNSATPLNSNASRFSQIVSLDFDQAGQVASASIQTLLLEKLRVTRRPEAEPTFNVFYYMMAGADSTLRTELHFNHFAENSAFGILPQSKPEDKQKASQQFAKLQAALKVLGVSAEEQKALWLILGAIYHLGAAGATKAGRRQFARHEWAQKAAYLLGCSLEELSSSIFKHQPKGALQRSTSFRQAPDDSGTGDNSGPKITALECLEAMAAGLYSELFTLVISLVNRALKSSQHSLCSLLIVDTPGFQNPRLAKRERAATFEELCHNYAQERLQTLFHERTFLQELERYKEENIDLALDDIDSSTSLSVAAVDQASTQALVRTVSRTDEARGLLWLMEEEALLPGGSEETLLERLFSYYGPNENDGKVQVLLLKSEKPHHFLLGHSHGTDWVEYDVQGWLNHAKQNPASLNAATLLQDSQKKNISSLFTGRTGGATVLSGSIAGLEGGSQLTLRRATSMRKTFTTGVAAVKKKSVCIQIKLQVDALIDTVRRSRVHFVHCLLPKADGLEGEVRALPQGEPHGGDCDPGLMQLDVPLLRAQLRGSKLLDALRIYRQGYPDHMVFSEFRRRFDVLAPHLTKKHGRNYIVTDEKRAVEELLESLDLEKSNYHMGLCRVFFRAGILAKLEEQRDEQTRRNITLFQAACRGYLARQSVKKRKIQDLAIRCIQKNIKKNRGVKGWPWWKLFTTVRPLIEVQLTEEQIRGKDEEIQQLKARLEKVEKERNELRLNTDRLESRITDLSSELADERNTGESASQLLESETSERLRLEKDMKDLQVKYDAVKKQMETMEMEVMEARLIRASDLNGEIDEDDTGGEWRLKYERAVREIEYTKKRLQQEFDDKLEVEQQNKRQLERRIADLQADNEEVQRVVQQMKKKCQRLTAELQDTKLHLEGQQTRNHELEKKQRKFDLEQTQAQEEVQREKAQREKLGREKDMLTGEVLSLRQQLEDKDLEMCAQNLKLEQLEAELQDLSSQESKDEASLAKLKKQLRDLEAKVKDQEEELDEQAGTIQMLEQAKLRLEMETERLRQTHTKEIESKDDEVEEIRQSCSKKLKQMEVQLEEEYDDKQKVLRDRRDLESKLLAAQEQVSHRDVEGEKRLRKDLKRTKALLADAQIMLDHLKNNAPSKREIAQLKNQLEESEFTCAAAVKARRSMEVEMEDLHVQMDDLSKTKQALEEQLSRVQREKNDLQSRMEEDQEDMNELMKKHKAAVSQSSQNLAQISDLQSQLEEALKDKQEVHEKLQSLQSQLDFQEQSMVDKSQLSRQEAKIREVETKLEFEKTQSKRLENLVARLKENLEKLTEERDQRGSAESREKEQNKRLQRQIRDIKEEMMELAKKEGEASRKKHELEMDIESLEAANQSLQADLKLAFKRIGDLQAAIEDEMESDDNEDLINSLQDMVAKYQKRKNKTEGESDTDSEVDDRVDGVKSWLSKSKGSAKNLSDDGSLKSSRSV</sequence>
<evidence type="ECO:0000259" key="14">
    <source>
        <dbReference type="PROSITE" id="PS50880"/>
    </source>
</evidence>
<organism evidence="16 17">
    <name type="scientific">Albula goreensis</name>
    <dbReference type="NCBI Taxonomy" id="1534307"/>
    <lineage>
        <taxon>Eukaryota</taxon>
        <taxon>Metazoa</taxon>
        <taxon>Chordata</taxon>
        <taxon>Craniata</taxon>
        <taxon>Vertebrata</taxon>
        <taxon>Euteleostomi</taxon>
        <taxon>Actinopterygii</taxon>
        <taxon>Neopterygii</taxon>
        <taxon>Teleostei</taxon>
        <taxon>Albuliformes</taxon>
        <taxon>Albulidae</taxon>
        <taxon>Albula</taxon>
    </lineage>
</organism>
<evidence type="ECO:0000256" key="11">
    <source>
        <dbReference type="SAM" id="Coils"/>
    </source>
</evidence>
<evidence type="ECO:0000256" key="9">
    <source>
        <dbReference type="ARBA" id="ARBA00023175"/>
    </source>
</evidence>
<dbReference type="Gene3D" id="1.20.120.720">
    <property type="entry name" value="Myosin VI head, motor domain, U50 subdomain"/>
    <property type="match status" value="1"/>
</dbReference>
<dbReference type="PROSITE" id="PS50106">
    <property type="entry name" value="PDZ"/>
    <property type="match status" value="1"/>
</dbReference>
<keyword evidence="7 11" id="KW-0175">Coiled coil</keyword>
<dbReference type="Gene3D" id="1.10.10.820">
    <property type="match status" value="1"/>
</dbReference>
<evidence type="ECO:0000256" key="4">
    <source>
        <dbReference type="ARBA" id="ARBA00022553"/>
    </source>
</evidence>
<dbReference type="PROSITE" id="PS51456">
    <property type="entry name" value="MYOSIN_MOTOR"/>
    <property type="match status" value="1"/>
</dbReference>
<dbReference type="PANTHER" id="PTHR45615">
    <property type="entry name" value="MYOSIN HEAVY CHAIN, NON-MUSCLE"/>
    <property type="match status" value="1"/>
</dbReference>
<feature type="region of interest" description="Disordered" evidence="12">
    <location>
        <begin position="1960"/>
        <end position="2009"/>
    </location>
</feature>
<accession>A0A8T3DG31</accession>
<dbReference type="InterPro" id="IPR006171">
    <property type="entry name" value="TOPRIM_dom"/>
</dbReference>
<dbReference type="GO" id="GO:0005524">
    <property type="term" value="F:ATP binding"/>
    <property type="evidence" value="ECO:0007669"/>
    <property type="project" value="UniProtKB-UniRule"/>
</dbReference>
<dbReference type="Pfam" id="PF24556">
    <property type="entry name" value="SH3_Myosin-XVIIIa"/>
    <property type="match status" value="1"/>
</dbReference>
<proteinExistence type="inferred from homology"/>
<dbReference type="GO" id="GO:0031032">
    <property type="term" value="P:actomyosin structure organization"/>
    <property type="evidence" value="ECO:0007669"/>
    <property type="project" value="TreeGrafter"/>
</dbReference>
<evidence type="ECO:0000256" key="12">
    <source>
        <dbReference type="SAM" id="MobiDB-lite"/>
    </source>
</evidence>
<dbReference type="Gene3D" id="1.20.5.1160">
    <property type="entry name" value="Vasodilator-stimulated phosphoprotein"/>
    <property type="match status" value="1"/>
</dbReference>
<evidence type="ECO:0000259" key="15">
    <source>
        <dbReference type="PROSITE" id="PS51456"/>
    </source>
</evidence>
<feature type="domain" description="Myosin motor" evidence="15">
    <location>
        <begin position="420"/>
        <end position="1185"/>
    </location>
</feature>
<dbReference type="InterPro" id="IPR036064">
    <property type="entry name" value="MYSc_Myo18"/>
</dbReference>
<reference evidence="16" key="1">
    <citation type="submission" date="2021-01" db="EMBL/GenBank/DDBJ databases">
        <authorList>
            <person name="Zahm M."/>
            <person name="Roques C."/>
            <person name="Cabau C."/>
            <person name="Klopp C."/>
            <person name="Donnadieu C."/>
            <person name="Jouanno E."/>
            <person name="Lampietro C."/>
            <person name="Louis A."/>
            <person name="Herpin A."/>
            <person name="Echchiki A."/>
            <person name="Berthelot C."/>
            <person name="Parey E."/>
            <person name="Roest-Crollius H."/>
            <person name="Braasch I."/>
            <person name="Postlethwait J."/>
            <person name="Bobe J."/>
            <person name="Montfort J."/>
            <person name="Bouchez O."/>
            <person name="Begum T."/>
            <person name="Mejri S."/>
            <person name="Adams A."/>
            <person name="Chen W.-J."/>
            <person name="Guiguen Y."/>
        </authorList>
    </citation>
    <scope>NUCLEOTIDE SEQUENCE</scope>
    <source>
        <tissue evidence="16">Blood</tissue>
    </source>
</reference>
<keyword evidence="4" id="KW-0597">Phosphoprotein</keyword>
<dbReference type="FunFam" id="1.10.10.820:FF:000004">
    <property type="entry name" value="unconventional myosin-XVIIIa isoform X1"/>
    <property type="match status" value="1"/>
</dbReference>
<evidence type="ECO:0000256" key="10">
    <source>
        <dbReference type="PROSITE-ProRule" id="PRU00782"/>
    </source>
</evidence>
<keyword evidence="3" id="KW-0963">Cytoplasm</keyword>
<evidence type="ECO:0000256" key="3">
    <source>
        <dbReference type="ARBA" id="ARBA00022490"/>
    </source>
</evidence>
<dbReference type="Pfam" id="PF00595">
    <property type="entry name" value="PDZ"/>
    <property type="match status" value="1"/>
</dbReference>
<dbReference type="InterPro" id="IPR027417">
    <property type="entry name" value="P-loop_NTPase"/>
</dbReference>
<dbReference type="InterPro" id="IPR001478">
    <property type="entry name" value="PDZ"/>
</dbReference>
<evidence type="ECO:0000256" key="6">
    <source>
        <dbReference type="ARBA" id="ARBA00022840"/>
    </source>
</evidence>
<feature type="coiled-coil region" evidence="11">
    <location>
        <begin position="1372"/>
        <end position="1678"/>
    </location>
</feature>
<dbReference type="FunFam" id="2.30.42.10:FF:000059">
    <property type="entry name" value="unconventional myosin-XVIIIa isoform X1"/>
    <property type="match status" value="1"/>
</dbReference>
<dbReference type="InterPro" id="IPR036034">
    <property type="entry name" value="PDZ_sf"/>
</dbReference>
<feature type="compositionally biased region" description="Gly residues" evidence="12">
    <location>
        <begin position="123"/>
        <end position="136"/>
    </location>
</feature>
<dbReference type="Gene3D" id="4.10.270.10">
    <property type="entry name" value="Myosin, subunit A"/>
    <property type="match status" value="1"/>
</dbReference>
<dbReference type="Gene3D" id="2.30.42.10">
    <property type="match status" value="1"/>
</dbReference>
<dbReference type="InterPro" id="IPR036961">
    <property type="entry name" value="Kinesin_motor_dom_sf"/>
</dbReference>
<dbReference type="SUPFAM" id="SSF50156">
    <property type="entry name" value="PDZ domain-like"/>
    <property type="match status" value="1"/>
</dbReference>
<evidence type="ECO:0000256" key="5">
    <source>
        <dbReference type="ARBA" id="ARBA00022741"/>
    </source>
</evidence>
<dbReference type="SUPFAM" id="SSF52540">
    <property type="entry name" value="P-loop containing nucleoside triphosphate hydrolases"/>
    <property type="match status" value="1"/>
</dbReference>
<dbReference type="EMBL" id="JAERUA010000011">
    <property type="protein sequence ID" value="KAI1893395.1"/>
    <property type="molecule type" value="Genomic_DNA"/>
</dbReference>
<dbReference type="Proteomes" id="UP000829720">
    <property type="component" value="Unassembled WGS sequence"/>
</dbReference>
<feature type="binding site" evidence="10">
    <location>
        <begin position="513"/>
        <end position="520"/>
    </location>
    <ligand>
        <name>ATP</name>
        <dbReference type="ChEBI" id="CHEBI:30616"/>
    </ligand>
</feature>
<gene>
    <name evidence="16" type="ORF">AGOR_G00123290</name>
</gene>
<dbReference type="SMART" id="SM00242">
    <property type="entry name" value="MYSc"/>
    <property type="match status" value="1"/>
</dbReference>
<dbReference type="FunFam" id="1.20.120.720:FF:000007">
    <property type="entry name" value="unconventional myosin-XVIIIa isoform X2"/>
    <property type="match status" value="1"/>
</dbReference>
<dbReference type="GO" id="GO:0051015">
    <property type="term" value="F:actin filament binding"/>
    <property type="evidence" value="ECO:0007669"/>
    <property type="project" value="TreeGrafter"/>
</dbReference>
<dbReference type="GO" id="GO:0016460">
    <property type="term" value="C:myosin II complex"/>
    <property type="evidence" value="ECO:0007669"/>
    <property type="project" value="TreeGrafter"/>
</dbReference>
<feature type="compositionally biased region" description="Basic and acidic residues" evidence="12">
    <location>
        <begin position="1"/>
        <end position="53"/>
    </location>
</feature>
<feature type="region of interest" description="Disordered" evidence="12">
    <location>
        <begin position="1297"/>
        <end position="1317"/>
    </location>
</feature>
<dbReference type="FunFam" id="1.20.58.530:FF:000011">
    <property type="entry name" value="unconventional myosin-XVIIIa isoform X2"/>
    <property type="match status" value="1"/>
</dbReference>
<dbReference type="PROSITE" id="PS50880">
    <property type="entry name" value="TOPRIM"/>
    <property type="match status" value="1"/>
</dbReference>
<comment type="caution">
    <text evidence="16">The sequence shown here is derived from an EMBL/GenBank/DDBJ whole genome shotgun (WGS) entry which is preliminary data.</text>
</comment>
<dbReference type="PRINTS" id="PR00193">
    <property type="entry name" value="MYOSINHEAVY"/>
</dbReference>
<keyword evidence="9 10" id="KW-0505">Motor protein</keyword>
<evidence type="ECO:0000313" key="16">
    <source>
        <dbReference type="EMBL" id="KAI1893395.1"/>
    </source>
</evidence>
<dbReference type="Gene3D" id="1.20.58.530">
    <property type="match status" value="1"/>
</dbReference>
<evidence type="ECO:0000256" key="7">
    <source>
        <dbReference type="ARBA" id="ARBA00023054"/>
    </source>
</evidence>
<dbReference type="Gene3D" id="1.20.5.340">
    <property type="match status" value="1"/>
</dbReference>
<feature type="compositionally biased region" description="Polar residues" evidence="12">
    <location>
        <begin position="1987"/>
        <end position="1996"/>
    </location>
</feature>
<dbReference type="SMART" id="SM00015">
    <property type="entry name" value="IQ"/>
    <property type="match status" value="1"/>
</dbReference>
<evidence type="ECO:0000256" key="2">
    <source>
        <dbReference type="ARBA" id="ARBA00008314"/>
    </source>
</evidence>
<dbReference type="OrthoDB" id="2505895at2759"/>
<keyword evidence="5 10" id="KW-0547">Nucleotide-binding</keyword>
<evidence type="ECO:0000256" key="8">
    <source>
        <dbReference type="ARBA" id="ARBA00023123"/>
    </source>
</evidence>
<keyword evidence="17" id="KW-1185">Reference proteome</keyword>